<name>A0A8H7R8G0_9FUNG</name>
<dbReference type="PROSITE" id="PS51229">
    <property type="entry name" value="DCUN1"/>
    <property type="match status" value="1"/>
</dbReference>
<protein>
    <recommendedName>
        <fullName evidence="2">Defective in cullin neddylation protein</fullName>
    </recommendedName>
</protein>
<dbReference type="SUPFAM" id="SSF46934">
    <property type="entry name" value="UBA-like"/>
    <property type="match status" value="1"/>
</dbReference>
<evidence type="ECO:0000313" key="4">
    <source>
        <dbReference type="EMBL" id="KAG2206456.1"/>
    </source>
</evidence>
<dbReference type="GO" id="GO:0000151">
    <property type="term" value="C:ubiquitin ligase complex"/>
    <property type="evidence" value="ECO:0007669"/>
    <property type="project" value="TreeGrafter"/>
</dbReference>
<gene>
    <name evidence="4" type="ORF">INT46_001757</name>
</gene>
<feature type="domain" description="DCUN1" evidence="3">
    <location>
        <begin position="64"/>
        <end position="253"/>
    </location>
</feature>
<evidence type="ECO:0000256" key="2">
    <source>
        <dbReference type="RuleBase" id="RU410713"/>
    </source>
</evidence>
<dbReference type="Gene3D" id="1.10.238.10">
    <property type="entry name" value="EF-hand"/>
    <property type="match status" value="1"/>
</dbReference>
<keyword evidence="1" id="KW-0833">Ubl conjugation pathway</keyword>
<accession>A0A8H7R8G0</accession>
<dbReference type="PANTHER" id="PTHR12281:SF31">
    <property type="entry name" value="DCN1-LIKE PROTEIN 3"/>
    <property type="match status" value="1"/>
</dbReference>
<organism evidence="4 5">
    <name type="scientific">Mucor plumbeus</name>
    <dbReference type="NCBI Taxonomy" id="97098"/>
    <lineage>
        <taxon>Eukaryota</taxon>
        <taxon>Fungi</taxon>
        <taxon>Fungi incertae sedis</taxon>
        <taxon>Mucoromycota</taxon>
        <taxon>Mucoromycotina</taxon>
        <taxon>Mucoromycetes</taxon>
        <taxon>Mucorales</taxon>
        <taxon>Mucorineae</taxon>
        <taxon>Mucoraceae</taxon>
        <taxon>Mucor</taxon>
    </lineage>
</organism>
<comment type="caution">
    <text evidence="4">The sequence shown here is derived from an EMBL/GenBank/DDBJ whole genome shotgun (WGS) entry which is preliminary data.</text>
</comment>
<dbReference type="Proteomes" id="UP000650833">
    <property type="component" value="Unassembled WGS sequence"/>
</dbReference>
<dbReference type="Pfam" id="PF14555">
    <property type="entry name" value="UBA_4"/>
    <property type="match status" value="1"/>
</dbReference>
<dbReference type="Gene3D" id="1.10.8.10">
    <property type="entry name" value="DNA helicase RuvA subunit, C-terminal domain"/>
    <property type="match status" value="1"/>
</dbReference>
<dbReference type="InterPro" id="IPR009060">
    <property type="entry name" value="UBA-like_sf"/>
</dbReference>
<keyword evidence="5" id="KW-1185">Reference proteome</keyword>
<dbReference type="GO" id="GO:0097602">
    <property type="term" value="F:cullin family protein binding"/>
    <property type="evidence" value="ECO:0007669"/>
    <property type="project" value="TreeGrafter"/>
</dbReference>
<dbReference type="OrthoDB" id="286637at2759"/>
<dbReference type="GO" id="GO:0045116">
    <property type="term" value="P:protein neddylation"/>
    <property type="evidence" value="ECO:0007669"/>
    <property type="project" value="TreeGrafter"/>
</dbReference>
<dbReference type="GO" id="GO:0031624">
    <property type="term" value="F:ubiquitin conjugating enzyme binding"/>
    <property type="evidence" value="ECO:0007669"/>
    <property type="project" value="TreeGrafter"/>
</dbReference>
<dbReference type="AlphaFoldDB" id="A0A8H7R8G0"/>
<dbReference type="PANTHER" id="PTHR12281">
    <property type="entry name" value="RP42 RELATED"/>
    <property type="match status" value="1"/>
</dbReference>
<evidence type="ECO:0000256" key="1">
    <source>
        <dbReference type="ARBA" id="ARBA00022786"/>
    </source>
</evidence>
<dbReference type="InterPro" id="IPR042460">
    <property type="entry name" value="DCN1-like_PONY"/>
</dbReference>
<dbReference type="GO" id="GO:0032182">
    <property type="term" value="F:ubiquitin-like protein binding"/>
    <property type="evidence" value="ECO:0007669"/>
    <property type="project" value="TreeGrafter"/>
</dbReference>
<sequence length="254" mass="29846">MASRQQQMEKVKQLMDFTGLSEKDSSRVLKAYNWDISMALNHVYDQQAINYQQQQQQSFKLTKAYTQNIKNLFDTYKDNQKPDLITVDGTMQLCQDLDIEPTQLEFLLISHQLGSERMGEFTRDAFTKGCVQLQVDTIDKLKQALNTTLKQQFQTDEGFRKIYSYAFLLGRQTGQKSLSLEAATELWRLLLTDRFNLLEQWIKFLEEKHGKAISRDTWNLFLDFASQKDLDMQTYDSEGAWPILIDEFVEYMQH</sequence>
<dbReference type="FunFam" id="1.10.238.200:FF:000003">
    <property type="entry name" value="DCN1-like protein 3"/>
    <property type="match status" value="1"/>
</dbReference>
<evidence type="ECO:0000259" key="3">
    <source>
        <dbReference type="PROSITE" id="PS51229"/>
    </source>
</evidence>
<dbReference type="EMBL" id="JAEPRC010000148">
    <property type="protein sequence ID" value="KAG2206456.1"/>
    <property type="molecule type" value="Genomic_DNA"/>
</dbReference>
<comment type="function">
    <text evidence="2">Neddylation of cullins play an essential role in the regulation of SCF-type complexes activity.</text>
</comment>
<dbReference type="Gene3D" id="1.10.238.200">
    <property type="entry name" value="Cullin, PONY binding domain"/>
    <property type="match status" value="1"/>
</dbReference>
<evidence type="ECO:0000313" key="5">
    <source>
        <dbReference type="Proteomes" id="UP000650833"/>
    </source>
</evidence>
<proteinExistence type="predicted"/>
<dbReference type="InterPro" id="IPR014764">
    <property type="entry name" value="DCN-prot"/>
</dbReference>
<dbReference type="GO" id="GO:0005886">
    <property type="term" value="C:plasma membrane"/>
    <property type="evidence" value="ECO:0007669"/>
    <property type="project" value="UniProtKB-ARBA"/>
</dbReference>
<dbReference type="InterPro" id="IPR005176">
    <property type="entry name" value="PONY_dom"/>
</dbReference>
<dbReference type="Pfam" id="PF03556">
    <property type="entry name" value="Cullin_binding"/>
    <property type="match status" value="1"/>
</dbReference>
<reference evidence="4" key="1">
    <citation type="submission" date="2020-12" db="EMBL/GenBank/DDBJ databases">
        <title>Metabolic potential, ecology and presence of endohyphal bacteria is reflected in genomic diversity of Mucoromycotina.</title>
        <authorList>
            <person name="Muszewska A."/>
            <person name="Okrasinska A."/>
            <person name="Steczkiewicz K."/>
            <person name="Drgas O."/>
            <person name="Orlowska M."/>
            <person name="Perlinska-Lenart U."/>
            <person name="Aleksandrzak-Piekarczyk T."/>
            <person name="Szatraj K."/>
            <person name="Zielenkiewicz U."/>
            <person name="Pilsyk S."/>
            <person name="Malc E."/>
            <person name="Mieczkowski P."/>
            <person name="Kruszewska J.S."/>
            <person name="Biernat P."/>
            <person name="Pawlowska J."/>
        </authorList>
    </citation>
    <scope>NUCLEOTIDE SEQUENCE</scope>
    <source>
        <strain evidence="4">CBS 226.32</strain>
    </source>
</reference>